<dbReference type="GO" id="GO:0006508">
    <property type="term" value="P:proteolysis"/>
    <property type="evidence" value="ECO:0007669"/>
    <property type="project" value="UniProtKB-KW"/>
</dbReference>
<proteinExistence type="inferred from homology"/>
<dbReference type="Gene3D" id="3.90.1310.10">
    <property type="entry name" value="Penicillin-binding protein 2a (Domain 2)"/>
    <property type="match status" value="1"/>
</dbReference>
<keyword evidence="4 16" id="KW-0132">Cell division</keyword>
<name>A0A9D7PT65_9PROT</name>
<dbReference type="GO" id="GO:0071555">
    <property type="term" value="P:cell wall organization"/>
    <property type="evidence" value="ECO:0007669"/>
    <property type="project" value="UniProtKB-KW"/>
</dbReference>
<evidence type="ECO:0000256" key="10">
    <source>
        <dbReference type="ARBA" id="ARBA00022984"/>
    </source>
</evidence>
<dbReference type="Proteomes" id="UP000886689">
    <property type="component" value="Unassembled WGS sequence"/>
</dbReference>
<dbReference type="Pfam" id="PF03717">
    <property type="entry name" value="PBP_dimer"/>
    <property type="match status" value="1"/>
</dbReference>
<dbReference type="PANTHER" id="PTHR30627">
    <property type="entry name" value="PEPTIDOGLYCAN D,D-TRANSPEPTIDASE"/>
    <property type="match status" value="1"/>
</dbReference>
<dbReference type="GO" id="GO:0000917">
    <property type="term" value="P:division septum assembly"/>
    <property type="evidence" value="ECO:0007669"/>
    <property type="project" value="UniProtKB-KW"/>
</dbReference>
<dbReference type="GO" id="GO:0008360">
    <property type="term" value="P:regulation of cell shape"/>
    <property type="evidence" value="ECO:0007669"/>
    <property type="project" value="UniProtKB-KW"/>
</dbReference>
<dbReference type="EC" id="3.4.16.4" evidence="16"/>
<comment type="subcellular location">
    <subcellularLocation>
        <location evidence="1">Membrane</location>
    </subcellularLocation>
</comment>
<dbReference type="GO" id="GO:0009002">
    <property type="term" value="F:serine-type D-Ala-D-Ala carboxypeptidase activity"/>
    <property type="evidence" value="ECO:0007669"/>
    <property type="project" value="UniProtKB-UniRule"/>
</dbReference>
<evidence type="ECO:0000256" key="5">
    <source>
        <dbReference type="ARBA" id="ARBA00022645"/>
    </source>
</evidence>
<keyword evidence="15 16" id="KW-0961">Cell wall biogenesis/degradation</keyword>
<accession>A0A9D7PT65</accession>
<keyword evidence="11 16" id="KW-1133">Transmembrane helix</keyword>
<dbReference type="Gene3D" id="3.40.710.10">
    <property type="entry name" value="DD-peptidase/beta-lactamase superfamily"/>
    <property type="match status" value="1"/>
</dbReference>
<organism evidence="19 20">
    <name type="scientific">Candidatus Proximibacter danicus</name>
    <dbReference type="NCBI Taxonomy" id="2954365"/>
    <lineage>
        <taxon>Bacteria</taxon>
        <taxon>Pseudomonadati</taxon>
        <taxon>Pseudomonadota</taxon>
        <taxon>Betaproteobacteria</taxon>
        <taxon>Candidatus Proximibacter</taxon>
    </lineage>
</organism>
<evidence type="ECO:0000313" key="20">
    <source>
        <dbReference type="Proteomes" id="UP000886689"/>
    </source>
</evidence>
<dbReference type="SUPFAM" id="SSF56519">
    <property type="entry name" value="Penicillin binding protein dimerisation domain"/>
    <property type="match status" value="1"/>
</dbReference>
<evidence type="ECO:0000259" key="17">
    <source>
        <dbReference type="Pfam" id="PF00905"/>
    </source>
</evidence>
<gene>
    <name evidence="16" type="primary">ftsI</name>
    <name evidence="19" type="ORF">IPL58_10645</name>
</gene>
<dbReference type="InterPro" id="IPR012338">
    <property type="entry name" value="Beta-lactam/transpept-like"/>
</dbReference>
<evidence type="ECO:0000256" key="11">
    <source>
        <dbReference type="ARBA" id="ARBA00022989"/>
    </source>
</evidence>
<keyword evidence="9 16" id="KW-0133">Cell shape</keyword>
<evidence type="ECO:0000256" key="2">
    <source>
        <dbReference type="ARBA" id="ARBA00022475"/>
    </source>
</evidence>
<dbReference type="InterPro" id="IPR036138">
    <property type="entry name" value="PBP_dimer_sf"/>
</dbReference>
<comment type="caution">
    <text evidence="19">The sequence shown here is derived from an EMBL/GenBank/DDBJ whole genome shotgun (WGS) entry which is preliminary data.</text>
</comment>
<comment type="similarity">
    <text evidence="16">Belongs to the transpeptidase family. FtsI subfamily.</text>
</comment>
<comment type="catalytic activity">
    <reaction evidence="16">
        <text>Preferential cleavage: (Ac)2-L-Lys-D-Ala-|-D-Ala. Also transpeptidation of peptidyl-alanyl moieties that are N-acyl substituents of D-alanine.</text>
        <dbReference type="EC" id="3.4.16.4"/>
    </reaction>
</comment>
<dbReference type="GO" id="GO:0005886">
    <property type="term" value="C:plasma membrane"/>
    <property type="evidence" value="ECO:0007669"/>
    <property type="project" value="UniProtKB-UniRule"/>
</dbReference>
<evidence type="ECO:0000256" key="14">
    <source>
        <dbReference type="ARBA" id="ARBA00023306"/>
    </source>
</evidence>
<evidence type="ECO:0000256" key="13">
    <source>
        <dbReference type="ARBA" id="ARBA00023210"/>
    </source>
</evidence>
<keyword evidence="12 16" id="KW-0472">Membrane</keyword>
<comment type="function">
    <text evidence="16">Catalyzes cross-linking of the peptidoglycan cell wall at the division septum.</text>
</comment>
<keyword evidence="3 16" id="KW-0997">Cell inner membrane</keyword>
<dbReference type="InterPro" id="IPR037532">
    <property type="entry name" value="FtsI_transpept"/>
</dbReference>
<dbReference type="HAMAP" id="MF_02080">
    <property type="entry name" value="FtsI_transpept"/>
    <property type="match status" value="1"/>
</dbReference>
<feature type="domain" description="Penicillin-binding protein dimerisation" evidence="18">
    <location>
        <begin position="70"/>
        <end position="216"/>
    </location>
</feature>
<keyword evidence="8 16" id="KW-0378">Hydrolase</keyword>
<dbReference type="PANTHER" id="PTHR30627:SF1">
    <property type="entry name" value="PEPTIDOGLYCAN D,D-TRANSPEPTIDASE FTSI"/>
    <property type="match status" value="1"/>
</dbReference>
<evidence type="ECO:0000256" key="8">
    <source>
        <dbReference type="ARBA" id="ARBA00022801"/>
    </source>
</evidence>
<evidence type="ECO:0000256" key="6">
    <source>
        <dbReference type="ARBA" id="ARBA00022670"/>
    </source>
</evidence>
<keyword evidence="14 16" id="KW-0131">Cell cycle</keyword>
<feature type="active site" description="Acyl-ester intermediate" evidence="16">
    <location>
        <position position="304"/>
    </location>
</feature>
<dbReference type="GO" id="GO:0008955">
    <property type="term" value="F:peptidoglycan glycosyltransferase activity"/>
    <property type="evidence" value="ECO:0007669"/>
    <property type="project" value="InterPro"/>
</dbReference>
<dbReference type="Gene3D" id="1.10.150.770">
    <property type="match status" value="1"/>
</dbReference>
<evidence type="ECO:0000256" key="4">
    <source>
        <dbReference type="ARBA" id="ARBA00022618"/>
    </source>
</evidence>
<evidence type="ECO:0000256" key="12">
    <source>
        <dbReference type="ARBA" id="ARBA00023136"/>
    </source>
</evidence>
<keyword evidence="6 16" id="KW-0645">Protease</keyword>
<comment type="pathway">
    <text evidence="16">Cell wall biogenesis; peptidoglycan biosynthesis.</text>
</comment>
<dbReference type="Pfam" id="PF00905">
    <property type="entry name" value="Transpeptidase"/>
    <property type="match status" value="1"/>
</dbReference>
<feature type="domain" description="Penicillin-binding protein transpeptidase" evidence="17">
    <location>
        <begin position="257"/>
        <end position="553"/>
    </location>
</feature>
<keyword evidence="5 16" id="KW-0121">Carboxypeptidase</keyword>
<dbReference type="GO" id="GO:0043093">
    <property type="term" value="P:FtsZ-dependent cytokinesis"/>
    <property type="evidence" value="ECO:0007669"/>
    <property type="project" value="UniProtKB-UniRule"/>
</dbReference>
<protein>
    <recommendedName>
        <fullName evidence="16">Peptidoglycan D,D-transpeptidase FtsI</fullName>
        <ecNumber evidence="16">3.4.16.4</ecNumber>
    </recommendedName>
    <alternativeName>
        <fullName evidence="16">Penicillin-binding protein 3</fullName>
        <shortName evidence="16">PBP-3</shortName>
    </alternativeName>
</protein>
<dbReference type="SUPFAM" id="SSF56601">
    <property type="entry name" value="beta-lactamase/transpeptidase-like"/>
    <property type="match status" value="1"/>
</dbReference>
<evidence type="ECO:0000256" key="16">
    <source>
        <dbReference type="HAMAP-Rule" id="MF_02080"/>
    </source>
</evidence>
<evidence type="ECO:0000256" key="3">
    <source>
        <dbReference type="ARBA" id="ARBA00022519"/>
    </source>
</evidence>
<dbReference type="InterPro" id="IPR005311">
    <property type="entry name" value="PBP_dimer"/>
</dbReference>
<dbReference type="InterPro" id="IPR001460">
    <property type="entry name" value="PCN-bd_Tpept"/>
</dbReference>
<keyword evidence="7 16" id="KW-0812">Transmembrane</keyword>
<evidence type="ECO:0000256" key="1">
    <source>
        <dbReference type="ARBA" id="ARBA00004370"/>
    </source>
</evidence>
<keyword evidence="13 16" id="KW-0717">Septation</keyword>
<dbReference type="AlphaFoldDB" id="A0A9D7PT65"/>
<dbReference type="GO" id="GO:0009252">
    <property type="term" value="P:peptidoglycan biosynthetic process"/>
    <property type="evidence" value="ECO:0007669"/>
    <property type="project" value="UniProtKB-UniRule"/>
</dbReference>
<keyword evidence="2 16" id="KW-1003">Cell membrane</keyword>
<reference evidence="19" key="1">
    <citation type="submission" date="2020-10" db="EMBL/GenBank/DDBJ databases">
        <title>Connecting structure to function with the recovery of over 1000 high-quality activated sludge metagenome-assembled genomes encoding full-length rRNA genes using long-read sequencing.</title>
        <authorList>
            <person name="Singleton C.M."/>
            <person name="Petriglieri F."/>
            <person name="Kristensen J.M."/>
            <person name="Kirkegaard R.H."/>
            <person name="Michaelsen T.Y."/>
            <person name="Andersen M.H."/>
            <person name="Karst S.M."/>
            <person name="Dueholm M.S."/>
            <person name="Nielsen P.H."/>
            <person name="Albertsen M."/>
        </authorList>
    </citation>
    <scope>NUCLEOTIDE SEQUENCE</scope>
    <source>
        <strain evidence="19">Hirt_18-Q3-R61-65_BATAC.395</strain>
    </source>
</reference>
<evidence type="ECO:0000313" key="19">
    <source>
        <dbReference type="EMBL" id="MBK8524519.1"/>
    </source>
</evidence>
<evidence type="ECO:0000256" key="15">
    <source>
        <dbReference type="ARBA" id="ARBA00023316"/>
    </source>
</evidence>
<evidence type="ECO:0000256" key="9">
    <source>
        <dbReference type="ARBA" id="ARBA00022960"/>
    </source>
</evidence>
<dbReference type="EMBL" id="JADJUC010000010">
    <property type="protein sequence ID" value="MBK8524519.1"/>
    <property type="molecule type" value="Genomic_DNA"/>
</dbReference>
<dbReference type="InterPro" id="IPR050515">
    <property type="entry name" value="Beta-lactam/transpept"/>
</dbReference>
<sequence length="596" mass="64126">MMRGKSGRTHKFAESPVLQLALPAWRSRLVAIFLLASFGLLVGRSFYLQVVNNDFLQEKGESRYRRDLEISASRGKVTDRNGEVLAISTPMKSIWAIPADAKLNAQQAQQLAKVLDADAKELARKLASDKGFVYLQRQVSPEVADRVAALKLPGIYQNKEYRRYYPTGDMSAHMVGFTGVDDKGLEGVELAFEKSLIGHAGSRSVIRDRRGQIVEDVGSIRPPQDGKDVRLALDSKIQYIAYSHLKQAVADNKAKAGGAVVIDAKSGEILALANWPTYNPNNREHLSGGQLRNRAVTDTFEPGSTLKPFTAALALENGKFRFDTAINTAPGRLTIGKATISDAHPHGVLTVAQVIQKSSNVGVAKMAATFSPQEMWEMFDAVGFGQTSRLGFPGEVPGRLRAWKSWRPIEQATMSYGHGISVSLMQLARAYTVFARDGELLPISLTRIDEGPVTGIPVFSPQTAREVRAMLEMAAGPGGTAPKAQVAGYRVAGKTGTAHKLEGGVYANKYVASFVGFAPASDPRLIVAVLIDEPSAGKHYGGDVAGPVFSAVMGSALRTLGVPPDAQMTIAQAPTLAPEAGSRIAQPRPVQAKEKL</sequence>
<dbReference type="Gene3D" id="3.30.450.330">
    <property type="match status" value="1"/>
</dbReference>
<keyword evidence="10 16" id="KW-0573">Peptidoglycan synthesis</keyword>
<dbReference type="GO" id="GO:0008658">
    <property type="term" value="F:penicillin binding"/>
    <property type="evidence" value="ECO:0007669"/>
    <property type="project" value="InterPro"/>
</dbReference>
<evidence type="ECO:0000259" key="18">
    <source>
        <dbReference type="Pfam" id="PF03717"/>
    </source>
</evidence>
<evidence type="ECO:0000256" key="7">
    <source>
        <dbReference type="ARBA" id="ARBA00022692"/>
    </source>
</evidence>